<name>A0AA38NYZ6_9AGAR</name>
<keyword evidence="9" id="KW-0378">Hydrolase</keyword>
<dbReference type="PROSITE" id="PS51192">
    <property type="entry name" value="HELICASE_ATP_BIND_1"/>
    <property type="match status" value="1"/>
</dbReference>
<dbReference type="InterPro" id="IPR011545">
    <property type="entry name" value="DEAD/DEAH_box_helicase_dom"/>
</dbReference>
<dbReference type="InterPro" id="IPR027417">
    <property type="entry name" value="P-loop_NTPase"/>
</dbReference>
<keyword evidence="3" id="KW-0067">ATP-binding</keyword>
<comment type="caution">
    <text evidence="9">The sequence shown here is derived from an EMBL/GenBank/DDBJ whole genome shotgun (WGS) entry which is preliminary data.</text>
</comment>
<dbReference type="GO" id="GO:0003676">
    <property type="term" value="F:nucleic acid binding"/>
    <property type="evidence" value="ECO:0007669"/>
    <property type="project" value="InterPro"/>
</dbReference>
<proteinExistence type="inferred from homology"/>
<feature type="domain" description="Helicase ATP-binding" evidence="7">
    <location>
        <begin position="65"/>
        <end position="236"/>
    </location>
</feature>
<dbReference type="Gene3D" id="3.40.50.300">
    <property type="entry name" value="P-loop containing nucleotide triphosphate hydrolases"/>
    <property type="match status" value="2"/>
</dbReference>
<dbReference type="InterPro" id="IPR001650">
    <property type="entry name" value="Helicase_C-like"/>
</dbReference>
<evidence type="ECO:0000256" key="6">
    <source>
        <dbReference type="SAM" id="MobiDB-lite"/>
    </source>
</evidence>
<evidence type="ECO:0000259" key="7">
    <source>
        <dbReference type="PROSITE" id="PS51192"/>
    </source>
</evidence>
<evidence type="ECO:0000256" key="1">
    <source>
        <dbReference type="ARBA" id="ARBA00005446"/>
    </source>
</evidence>
<dbReference type="SUPFAM" id="SSF52540">
    <property type="entry name" value="P-loop containing nucleoside triphosphate hydrolases"/>
    <property type="match status" value="1"/>
</dbReference>
<organism evidence="9 10">
    <name type="scientific">Lentinula raphanica</name>
    <dbReference type="NCBI Taxonomy" id="153919"/>
    <lineage>
        <taxon>Eukaryota</taxon>
        <taxon>Fungi</taxon>
        <taxon>Dikarya</taxon>
        <taxon>Basidiomycota</taxon>
        <taxon>Agaricomycotina</taxon>
        <taxon>Agaricomycetes</taxon>
        <taxon>Agaricomycetidae</taxon>
        <taxon>Agaricales</taxon>
        <taxon>Marasmiineae</taxon>
        <taxon>Omphalotaceae</taxon>
        <taxon>Lentinula</taxon>
    </lineage>
</organism>
<dbReference type="SMART" id="SM00487">
    <property type="entry name" value="DEXDc"/>
    <property type="match status" value="1"/>
</dbReference>
<evidence type="ECO:0000256" key="2">
    <source>
        <dbReference type="ARBA" id="ARBA00022741"/>
    </source>
</evidence>
<dbReference type="GO" id="GO:0009378">
    <property type="term" value="F:four-way junction helicase activity"/>
    <property type="evidence" value="ECO:0007669"/>
    <property type="project" value="TreeGrafter"/>
</dbReference>
<feature type="domain" description="Helicase C-terminal" evidence="8">
    <location>
        <begin position="262"/>
        <end position="432"/>
    </location>
</feature>
<evidence type="ECO:0000313" key="9">
    <source>
        <dbReference type="EMBL" id="KAJ3833186.1"/>
    </source>
</evidence>
<keyword evidence="2" id="KW-0547">Nucleotide-binding</keyword>
<dbReference type="GO" id="GO:0016787">
    <property type="term" value="F:hydrolase activity"/>
    <property type="evidence" value="ECO:0007669"/>
    <property type="project" value="UniProtKB-KW"/>
</dbReference>
<dbReference type="GO" id="GO:0005737">
    <property type="term" value="C:cytoplasm"/>
    <property type="evidence" value="ECO:0007669"/>
    <property type="project" value="TreeGrafter"/>
</dbReference>
<sequence>MAPASSRLQDHEKEYERSQKNLELARTKASRRNGYNSDSTRDLLRSEFTRFTGGLAAYTWQIDIAEALLLGLDCSVIAGSGAGKTMSFLMPLFVEREKHVIIISLTALEEDQAKRFNDMGISAIAVNKETWTDEIQNHIANNQYRIIITSPDMALEHDPFHSFLSNPEFAQNTLSIIINETHRISQWDDRFRPIYQRLGTLRALVPSEVPFLVTSATMPPPVLFEIRKVLRINPLDSFHINVGTDRPNIAWFVHRMKAGKPDLNALEFALRKDLASSEITELIQTMIFFDDVNVSLDALKHLRACLPPQLQGQIVAYHSTRSSNSKRRVLEEFRSGKIKVLLITEPTDVGCDFPSIRRVIQFMAPSSLAVWLQRAGRAARNSLICGEAFLLVQPTVFQEKKSHQSGESDDADIAVFRKDVEPGLRLWIETSGCRREVTAEYFNDGVTRSGIILHPRHTYSYLLTY</sequence>
<dbReference type="SMART" id="SM00490">
    <property type="entry name" value="HELICc"/>
    <property type="match status" value="1"/>
</dbReference>
<evidence type="ECO:0000313" key="10">
    <source>
        <dbReference type="Proteomes" id="UP001163846"/>
    </source>
</evidence>
<dbReference type="PANTHER" id="PTHR13710:SF154">
    <property type="entry name" value="RECQ HELICASE, PUTATIVE (AFU_ORTHOLOGUE AFUA_6G14720)-RELATED"/>
    <property type="match status" value="1"/>
</dbReference>
<protein>
    <recommendedName>
        <fullName evidence="5">DNA 3'-5' helicase</fullName>
        <ecNumber evidence="5">5.6.2.4</ecNumber>
    </recommendedName>
</protein>
<dbReference type="GO" id="GO:0000724">
    <property type="term" value="P:double-strand break repair via homologous recombination"/>
    <property type="evidence" value="ECO:0007669"/>
    <property type="project" value="TreeGrafter"/>
</dbReference>
<reference evidence="9" key="1">
    <citation type="submission" date="2022-08" db="EMBL/GenBank/DDBJ databases">
        <authorList>
            <consortium name="DOE Joint Genome Institute"/>
            <person name="Min B."/>
            <person name="Riley R."/>
            <person name="Sierra-Patev S."/>
            <person name="Naranjo-Ortiz M."/>
            <person name="Looney B."/>
            <person name="Konkel Z."/>
            <person name="Slot J.C."/>
            <person name="Sakamoto Y."/>
            <person name="Steenwyk J.L."/>
            <person name="Rokas A."/>
            <person name="Carro J."/>
            <person name="Camarero S."/>
            <person name="Ferreira P."/>
            <person name="Molpeceres G."/>
            <person name="Ruiz-Duenas F.J."/>
            <person name="Serrano A."/>
            <person name="Henrissat B."/>
            <person name="Drula E."/>
            <person name="Hughes K.W."/>
            <person name="Mata J.L."/>
            <person name="Ishikawa N.K."/>
            <person name="Vargas-Isla R."/>
            <person name="Ushijima S."/>
            <person name="Smith C.A."/>
            <person name="Ahrendt S."/>
            <person name="Andreopoulos W."/>
            <person name="He G."/>
            <person name="Labutti K."/>
            <person name="Lipzen A."/>
            <person name="Ng V."/>
            <person name="Sandor L."/>
            <person name="Barry K."/>
            <person name="Martinez A.T."/>
            <person name="Xiao Y."/>
            <person name="Gibbons J.G."/>
            <person name="Terashima K."/>
            <person name="Hibbett D.S."/>
            <person name="Grigoriev I.V."/>
        </authorList>
    </citation>
    <scope>NUCLEOTIDE SEQUENCE</scope>
    <source>
        <strain evidence="9">TFB9207</strain>
    </source>
</reference>
<keyword evidence="10" id="KW-1185">Reference proteome</keyword>
<dbReference type="GO" id="GO:0005524">
    <property type="term" value="F:ATP binding"/>
    <property type="evidence" value="ECO:0007669"/>
    <property type="project" value="UniProtKB-KW"/>
</dbReference>
<comment type="catalytic activity">
    <reaction evidence="4">
        <text>Couples ATP hydrolysis with the unwinding of duplex DNA by translocating in the 3'-5' direction.</text>
        <dbReference type="EC" id="5.6.2.4"/>
    </reaction>
</comment>
<dbReference type="AlphaFoldDB" id="A0AA38NYZ6"/>
<evidence type="ECO:0000256" key="3">
    <source>
        <dbReference type="ARBA" id="ARBA00022840"/>
    </source>
</evidence>
<dbReference type="InterPro" id="IPR014001">
    <property type="entry name" value="Helicase_ATP-bd"/>
</dbReference>
<dbReference type="PROSITE" id="PS51194">
    <property type="entry name" value="HELICASE_CTER"/>
    <property type="match status" value="1"/>
</dbReference>
<accession>A0AA38NYZ6</accession>
<dbReference type="Proteomes" id="UP001163846">
    <property type="component" value="Unassembled WGS sequence"/>
</dbReference>
<feature type="compositionally biased region" description="Basic and acidic residues" evidence="6">
    <location>
        <begin position="8"/>
        <end position="26"/>
    </location>
</feature>
<evidence type="ECO:0000256" key="5">
    <source>
        <dbReference type="ARBA" id="ARBA00034808"/>
    </source>
</evidence>
<dbReference type="EMBL" id="MU806753">
    <property type="protein sequence ID" value="KAJ3833186.1"/>
    <property type="molecule type" value="Genomic_DNA"/>
</dbReference>
<dbReference type="Pfam" id="PF00270">
    <property type="entry name" value="DEAD"/>
    <property type="match status" value="1"/>
</dbReference>
<evidence type="ECO:0000256" key="4">
    <source>
        <dbReference type="ARBA" id="ARBA00034617"/>
    </source>
</evidence>
<dbReference type="EC" id="5.6.2.4" evidence="5"/>
<dbReference type="GO" id="GO:0043138">
    <property type="term" value="F:3'-5' DNA helicase activity"/>
    <property type="evidence" value="ECO:0007669"/>
    <property type="project" value="UniProtKB-EC"/>
</dbReference>
<gene>
    <name evidence="9" type="ORF">F5878DRAFT_546996</name>
</gene>
<comment type="similarity">
    <text evidence="1">Belongs to the helicase family. RecQ subfamily.</text>
</comment>
<evidence type="ECO:0000259" key="8">
    <source>
        <dbReference type="PROSITE" id="PS51194"/>
    </source>
</evidence>
<dbReference type="Pfam" id="PF00271">
    <property type="entry name" value="Helicase_C"/>
    <property type="match status" value="1"/>
</dbReference>
<dbReference type="GO" id="GO:0005694">
    <property type="term" value="C:chromosome"/>
    <property type="evidence" value="ECO:0007669"/>
    <property type="project" value="TreeGrafter"/>
</dbReference>
<feature type="region of interest" description="Disordered" evidence="6">
    <location>
        <begin position="1"/>
        <end position="37"/>
    </location>
</feature>
<dbReference type="PANTHER" id="PTHR13710">
    <property type="entry name" value="DNA HELICASE RECQ FAMILY MEMBER"/>
    <property type="match status" value="1"/>
</dbReference>